<protein>
    <recommendedName>
        <fullName evidence="2">HTH luxR-type domain-containing protein</fullName>
    </recommendedName>
</protein>
<proteinExistence type="predicted"/>
<dbReference type="Proteomes" id="UP000656732">
    <property type="component" value="Unassembled WGS sequence"/>
</dbReference>
<dbReference type="EMBL" id="BMTU01000015">
    <property type="protein sequence ID" value="GGR01931.1"/>
    <property type="molecule type" value="Genomic_DNA"/>
</dbReference>
<dbReference type="InterPro" id="IPR016032">
    <property type="entry name" value="Sig_transdc_resp-reg_C-effctor"/>
</dbReference>
<dbReference type="SMART" id="SM00421">
    <property type="entry name" value="HTH_LUXR"/>
    <property type="match status" value="1"/>
</dbReference>
<comment type="caution">
    <text evidence="3">The sequence shown here is derived from an EMBL/GenBank/DDBJ whole genome shotgun (WGS) entry which is preliminary data.</text>
</comment>
<dbReference type="InterPro" id="IPR036388">
    <property type="entry name" value="WH-like_DNA-bd_sf"/>
</dbReference>
<keyword evidence="4" id="KW-1185">Reference proteome</keyword>
<accession>A0A918C1X0</accession>
<evidence type="ECO:0000256" key="1">
    <source>
        <dbReference type="SAM" id="MobiDB-lite"/>
    </source>
</evidence>
<reference evidence="3" key="1">
    <citation type="journal article" date="2014" name="Int. J. Syst. Evol. Microbiol.">
        <title>Complete genome sequence of Corynebacterium casei LMG S-19264T (=DSM 44701T), isolated from a smear-ripened cheese.</title>
        <authorList>
            <consortium name="US DOE Joint Genome Institute (JGI-PGF)"/>
            <person name="Walter F."/>
            <person name="Albersmeier A."/>
            <person name="Kalinowski J."/>
            <person name="Ruckert C."/>
        </authorList>
    </citation>
    <scope>NUCLEOTIDE SEQUENCE</scope>
    <source>
        <strain evidence="3">JCM 4403</strain>
    </source>
</reference>
<dbReference type="GO" id="GO:0006355">
    <property type="term" value="P:regulation of DNA-templated transcription"/>
    <property type="evidence" value="ECO:0007669"/>
    <property type="project" value="InterPro"/>
</dbReference>
<reference evidence="3" key="2">
    <citation type="submission" date="2020-09" db="EMBL/GenBank/DDBJ databases">
        <authorList>
            <person name="Sun Q."/>
            <person name="Ohkuma M."/>
        </authorList>
    </citation>
    <scope>NUCLEOTIDE SEQUENCE</scope>
    <source>
        <strain evidence="3">JCM 4403</strain>
    </source>
</reference>
<dbReference type="PANTHER" id="PTHR34293:SF1">
    <property type="entry name" value="HTH-TYPE TRANSCRIPTIONAL REGULATOR TRMBL2"/>
    <property type="match status" value="1"/>
</dbReference>
<gene>
    <name evidence="3" type="ORF">GCM10010280_57350</name>
</gene>
<organism evidence="3 4">
    <name type="scientific">Streptomyces pilosus</name>
    <dbReference type="NCBI Taxonomy" id="28893"/>
    <lineage>
        <taxon>Bacteria</taxon>
        <taxon>Bacillati</taxon>
        <taxon>Actinomycetota</taxon>
        <taxon>Actinomycetes</taxon>
        <taxon>Kitasatosporales</taxon>
        <taxon>Streptomycetaceae</taxon>
        <taxon>Streptomyces</taxon>
    </lineage>
</organism>
<evidence type="ECO:0000313" key="4">
    <source>
        <dbReference type="Proteomes" id="UP000656732"/>
    </source>
</evidence>
<dbReference type="GO" id="GO:0003677">
    <property type="term" value="F:DNA binding"/>
    <property type="evidence" value="ECO:0007669"/>
    <property type="project" value="InterPro"/>
</dbReference>
<evidence type="ECO:0000259" key="2">
    <source>
        <dbReference type="SMART" id="SM00421"/>
    </source>
</evidence>
<feature type="region of interest" description="Disordered" evidence="1">
    <location>
        <begin position="24"/>
        <end position="49"/>
    </location>
</feature>
<dbReference type="SUPFAM" id="SSF46894">
    <property type="entry name" value="C-terminal effector domain of the bipartite response regulators"/>
    <property type="match status" value="1"/>
</dbReference>
<sequence length="342" mass="36699">MAQPDLEFLGVAPEDEELYRFLLRTGGAEPGELSGTPEDDPTGPAPDPGEACRRITGLGLAVEGTNGVLRPVPPAKAVERLVELRVKERREELEGAVGSTGIVDSLLAEREAGALSGAALAERGGAPIQHLEGLDEVRAAIDELTFFTRTESLTTYPRGTLSPQGIANSRAMDLRILRRGIRMRTLMGSGALDDPTTLAYLRELAAKGAEIRVSHQPLERVIICDRAAALTPIDPANTAKGAILTREAGLVAALVSLFERMWDTAQELPVGADGPDAGDGLPTEIERKILKSLYAADKDESGARDLGISVRTYRKHVAALMQRLDATNRFQAALLARERGWL</sequence>
<name>A0A918C1X0_9ACTN</name>
<dbReference type="AlphaFoldDB" id="A0A918C1X0"/>
<dbReference type="InterPro" id="IPR051797">
    <property type="entry name" value="TrmB-like"/>
</dbReference>
<dbReference type="InterPro" id="IPR000792">
    <property type="entry name" value="Tscrpt_reg_LuxR_C"/>
</dbReference>
<dbReference type="Gene3D" id="1.10.10.10">
    <property type="entry name" value="Winged helix-like DNA-binding domain superfamily/Winged helix DNA-binding domain"/>
    <property type="match status" value="1"/>
</dbReference>
<evidence type="ECO:0000313" key="3">
    <source>
        <dbReference type="EMBL" id="GGR01931.1"/>
    </source>
</evidence>
<dbReference type="Pfam" id="PF00196">
    <property type="entry name" value="GerE"/>
    <property type="match status" value="1"/>
</dbReference>
<dbReference type="PANTHER" id="PTHR34293">
    <property type="entry name" value="HTH-TYPE TRANSCRIPTIONAL REGULATOR TRMBL2"/>
    <property type="match status" value="1"/>
</dbReference>
<feature type="domain" description="HTH luxR-type" evidence="2">
    <location>
        <begin position="279"/>
        <end position="336"/>
    </location>
</feature>
<dbReference type="RefSeq" id="WP_189560943.1">
    <property type="nucleotide sequence ID" value="NZ_BMTE01000013.1"/>
</dbReference>